<feature type="domain" description="LACTB2 winged helix" evidence="2">
    <location>
        <begin position="190"/>
        <end position="239"/>
    </location>
</feature>
<dbReference type="InterPro" id="IPR036866">
    <property type="entry name" value="RibonucZ/Hydroxyglut_hydro"/>
</dbReference>
<dbReference type="HOGENOM" id="CLU_048478_1_3_1"/>
<dbReference type="InterPro" id="IPR050662">
    <property type="entry name" value="Sec-metab_biosynth-thioest"/>
</dbReference>
<evidence type="ECO:0000259" key="1">
    <source>
        <dbReference type="Pfam" id="PF00753"/>
    </source>
</evidence>
<organism evidence="3 4">
    <name type="scientific">Sphaerobolus stellatus (strain SS14)</name>
    <dbReference type="NCBI Taxonomy" id="990650"/>
    <lineage>
        <taxon>Eukaryota</taxon>
        <taxon>Fungi</taxon>
        <taxon>Dikarya</taxon>
        <taxon>Basidiomycota</taxon>
        <taxon>Agaricomycotina</taxon>
        <taxon>Agaricomycetes</taxon>
        <taxon>Phallomycetidae</taxon>
        <taxon>Geastrales</taxon>
        <taxon>Sphaerobolaceae</taxon>
        <taxon>Sphaerobolus</taxon>
    </lineage>
</organism>
<accession>A0A0C9VPQ3</accession>
<dbReference type="PANTHER" id="PTHR23131">
    <property type="entry name" value="ENDORIBONUCLEASE LACTB2"/>
    <property type="match status" value="1"/>
</dbReference>
<reference evidence="3 4" key="1">
    <citation type="submission" date="2014-06" db="EMBL/GenBank/DDBJ databases">
        <title>Evolutionary Origins and Diversification of the Mycorrhizal Mutualists.</title>
        <authorList>
            <consortium name="DOE Joint Genome Institute"/>
            <consortium name="Mycorrhizal Genomics Consortium"/>
            <person name="Kohler A."/>
            <person name="Kuo A."/>
            <person name="Nagy L.G."/>
            <person name="Floudas D."/>
            <person name="Copeland A."/>
            <person name="Barry K.W."/>
            <person name="Cichocki N."/>
            <person name="Veneault-Fourrey C."/>
            <person name="LaButti K."/>
            <person name="Lindquist E.A."/>
            <person name="Lipzen A."/>
            <person name="Lundell T."/>
            <person name="Morin E."/>
            <person name="Murat C."/>
            <person name="Riley R."/>
            <person name="Ohm R."/>
            <person name="Sun H."/>
            <person name="Tunlid A."/>
            <person name="Henrissat B."/>
            <person name="Grigoriev I.V."/>
            <person name="Hibbett D.S."/>
            <person name="Martin F."/>
        </authorList>
    </citation>
    <scope>NUCLEOTIDE SEQUENCE [LARGE SCALE GENOMIC DNA]</scope>
    <source>
        <strain evidence="3 4">SS14</strain>
    </source>
</reference>
<dbReference type="SUPFAM" id="SSF56281">
    <property type="entry name" value="Metallo-hydrolase/oxidoreductase"/>
    <property type="match status" value="1"/>
</dbReference>
<dbReference type="GO" id="GO:0044550">
    <property type="term" value="P:secondary metabolite biosynthetic process"/>
    <property type="evidence" value="ECO:0007669"/>
    <property type="project" value="TreeGrafter"/>
</dbReference>
<feature type="non-terminal residue" evidence="3">
    <location>
        <position position="1"/>
    </location>
</feature>
<sequence>KHHDHTQGLPSVLSLLRRLWSGPPSSFSVPRIHKFPHYPEEDQNFTSLIDNLSGETLPPPNKDAVFHQLQHKQILKGVESTLLVLHTPGHTTDSICLHLPEEKALFTADSVLGQGTSVFEDFGSYMTSLKSLLELGSQPETTFATVYPGHGPVVEDGPKLINEYIRHRIERETQILDILASPGPTGTGWTVMELVGNIYAKYPQNLWAPASRGVFLHLKKLRDEGRIKQADGEGEDARWIMGSRL</sequence>
<evidence type="ECO:0000313" key="3">
    <source>
        <dbReference type="EMBL" id="KIJ44162.1"/>
    </source>
</evidence>
<dbReference type="Pfam" id="PF00753">
    <property type="entry name" value="Lactamase_B"/>
    <property type="match status" value="1"/>
</dbReference>
<dbReference type="PANTHER" id="PTHR23131:SF0">
    <property type="entry name" value="ENDORIBONUCLEASE LACTB2"/>
    <property type="match status" value="1"/>
</dbReference>
<dbReference type="Proteomes" id="UP000054279">
    <property type="component" value="Unassembled WGS sequence"/>
</dbReference>
<dbReference type="InterPro" id="IPR041516">
    <property type="entry name" value="LACTB2_WH"/>
</dbReference>
<evidence type="ECO:0000313" key="4">
    <source>
        <dbReference type="Proteomes" id="UP000054279"/>
    </source>
</evidence>
<dbReference type="EMBL" id="KN837119">
    <property type="protein sequence ID" value="KIJ44162.1"/>
    <property type="molecule type" value="Genomic_DNA"/>
</dbReference>
<dbReference type="Pfam" id="PF17778">
    <property type="entry name" value="WHD_BLACT"/>
    <property type="match status" value="1"/>
</dbReference>
<protein>
    <submittedName>
        <fullName evidence="3">Unplaced genomic scaffold SPHSTscaffold_44, whole genome shotgun sequence</fullName>
    </submittedName>
</protein>
<dbReference type="InterPro" id="IPR036388">
    <property type="entry name" value="WH-like_DNA-bd_sf"/>
</dbReference>
<dbReference type="Gene3D" id="1.10.10.10">
    <property type="entry name" value="Winged helix-like DNA-binding domain superfamily/Winged helix DNA-binding domain"/>
    <property type="match status" value="1"/>
</dbReference>
<gene>
    <name evidence="3" type="ORF">M422DRAFT_30663</name>
</gene>
<dbReference type="OrthoDB" id="17458at2759"/>
<evidence type="ECO:0000259" key="2">
    <source>
        <dbReference type="Pfam" id="PF17778"/>
    </source>
</evidence>
<keyword evidence="4" id="KW-1185">Reference proteome</keyword>
<dbReference type="InterPro" id="IPR001279">
    <property type="entry name" value="Metallo-B-lactamas"/>
</dbReference>
<feature type="domain" description="Metallo-beta-lactamase" evidence="1">
    <location>
        <begin position="27"/>
        <end position="150"/>
    </location>
</feature>
<proteinExistence type="predicted"/>
<name>A0A0C9VPQ3_SPHS4</name>
<dbReference type="Gene3D" id="3.60.15.10">
    <property type="entry name" value="Ribonuclease Z/Hydroxyacylglutathione hydrolase-like"/>
    <property type="match status" value="1"/>
</dbReference>
<dbReference type="AlphaFoldDB" id="A0A0C9VPQ3"/>